<evidence type="ECO:0008006" key="4">
    <source>
        <dbReference type="Google" id="ProtNLM"/>
    </source>
</evidence>
<dbReference type="AlphaFoldDB" id="A0A4R6Y0H8"/>
<name>A0A4R6Y0H8_9BURK</name>
<feature type="signal peptide" evidence="1">
    <location>
        <begin position="1"/>
        <end position="28"/>
    </location>
</feature>
<dbReference type="EMBL" id="SNZE01000041">
    <property type="protein sequence ID" value="TDR27741.1"/>
    <property type="molecule type" value="Genomic_DNA"/>
</dbReference>
<reference evidence="2 3" key="1">
    <citation type="submission" date="2019-03" db="EMBL/GenBank/DDBJ databases">
        <title>Genomic Encyclopedia of Type Strains, Phase IV (KMG-IV): sequencing the most valuable type-strain genomes for metagenomic binning, comparative biology and taxonomic classification.</title>
        <authorList>
            <person name="Goeker M."/>
        </authorList>
    </citation>
    <scope>NUCLEOTIDE SEQUENCE [LARGE SCALE GENOMIC DNA]</scope>
    <source>
        <strain evidence="2 3">DSM 102852</strain>
    </source>
</reference>
<accession>A0A4R6Y0H8</accession>
<evidence type="ECO:0000313" key="3">
    <source>
        <dbReference type="Proteomes" id="UP000294480"/>
    </source>
</evidence>
<dbReference type="Proteomes" id="UP000294480">
    <property type="component" value="Unassembled WGS sequence"/>
</dbReference>
<keyword evidence="1" id="KW-0732">Signal</keyword>
<evidence type="ECO:0000256" key="1">
    <source>
        <dbReference type="SAM" id="SignalP"/>
    </source>
</evidence>
<feature type="chain" id="PRO_5020591873" description="DUF4410 domain-containing protein" evidence="1">
    <location>
        <begin position="29"/>
        <end position="268"/>
    </location>
</feature>
<proteinExistence type="predicted"/>
<comment type="caution">
    <text evidence="2">The sequence shown here is derived from an EMBL/GenBank/DDBJ whole genome shotgun (WGS) entry which is preliminary data.</text>
</comment>
<gene>
    <name evidence="2" type="ORF">DFR44_1412</name>
</gene>
<keyword evidence="3" id="KW-1185">Reference proteome</keyword>
<evidence type="ECO:0000313" key="2">
    <source>
        <dbReference type="EMBL" id="TDR27741.1"/>
    </source>
</evidence>
<protein>
    <recommendedName>
        <fullName evidence="4">DUF4410 domain-containing protein</fullName>
    </recommendedName>
</protein>
<organism evidence="2 3">
    <name type="scientific">Hydromonas duriensis</name>
    <dbReference type="NCBI Taxonomy" id="1527608"/>
    <lineage>
        <taxon>Bacteria</taxon>
        <taxon>Pseudomonadati</taxon>
        <taxon>Pseudomonadota</taxon>
        <taxon>Betaproteobacteria</taxon>
        <taxon>Burkholderiales</taxon>
        <taxon>Burkholderiaceae</taxon>
        <taxon>Hydromonas</taxon>
    </lineage>
</organism>
<sequence>MTIQSKMRNPLSKISIACALIFSMVAQAAPQTAADIKPQVDPIPTLSTEVAPAEQKDTPEPSKKYSPLDIQTNFNIKDKDHTTLRIVSQGSTVGVVATKVGLFALSIFSALNGVPLPVGGTSGFTKEQLVGSVIGDAQDKERIKNPAEAVKNKLKEEFQAYAIQKPELIQATLTTPITIAASEPGWRLMYDKLAGSEEQTSQYHLSLGLLMTGTSAGACVYKSSSKSLSEWKANDYQAVVDEQPQIVKECVETFKSAYAKALGVNLSP</sequence>